<proteinExistence type="predicted"/>
<dbReference type="AlphaFoldDB" id="A0A7V8RKY9"/>
<evidence type="ECO:0000313" key="2">
    <source>
        <dbReference type="Proteomes" id="UP000572407"/>
    </source>
</evidence>
<reference evidence="1 2" key="1">
    <citation type="submission" date="2019-06" db="EMBL/GenBank/DDBJ databases">
        <title>Analysis of the biodiversity of Brassica napus bacterial endophytes for the selection of potential efficient biofertilizers for rapeseed crops.</title>
        <authorList>
            <person name="Jimenez-Gomez A."/>
            <person name="Saati-Santamaria Z."/>
            <person name="Menendez E."/>
            <person name="Rivas R."/>
            <person name="Mateos P.F."/>
            <person name="Velazquez E."/>
            <person name="Garcia-Fraile P."/>
        </authorList>
    </citation>
    <scope>NUCLEOTIDE SEQUENCE [LARGE SCALE GENOMIC DNA]</scope>
    <source>
        <strain evidence="1 2">CDVBN10</strain>
    </source>
</reference>
<sequence length="116" mass="12648">MDTRRRLSKCHSNLSPFFKATGSGLEYAWKKHGGAWGENKSAFTISKDELKVVLQTPQVVKTPAYQSPTSGNFIRTVDMGRPIGIDAKAGGQPTNFITVITDSKGNLVNTFPGKTF</sequence>
<gene>
    <name evidence="1" type="ORF">FHK92_07795</name>
</gene>
<comment type="caution">
    <text evidence="1">The sequence shown here is derived from an EMBL/GenBank/DDBJ whole genome shotgun (WGS) entry which is preliminary data.</text>
</comment>
<dbReference type="EMBL" id="VDLV01000010">
    <property type="protein sequence ID" value="MBA1377715.1"/>
    <property type="molecule type" value="Genomic_DNA"/>
</dbReference>
<accession>A0A7V8RKY9</accession>
<dbReference type="Proteomes" id="UP000572407">
    <property type="component" value="Unassembled WGS sequence"/>
</dbReference>
<protein>
    <recommendedName>
        <fullName evidence="3">Adhesin</fullName>
    </recommendedName>
</protein>
<evidence type="ECO:0000313" key="1">
    <source>
        <dbReference type="EMBL" id="MBA1377715.1"/>
    </source>
</evidence>
<organism evidence="1 2">
    <name type="scientific">Pseudomonas brassicacearum subsp. neoaurantiaca</name>
    <dbReference type="NCBI Taxonomy" id="494916"/>
    <lineage>
        <taxon>Bacteria</taxon>
        <taxon>Pseudomonadati</taxon>
        <taxon>Pseudomonadota</taxon>
        <taxon>Gammaproteobacteria</taxon>
        <taxon>Pseudomonadales</taxon>
        <taxon>Pseudomonadaceae</taxon>
        <taxon>Pseudomonas</taxon>
    </lineage>
</organism>
<evidence type="ECO:0008006" key="3">
    <source>
        <dbReference type="Google" id="ProtNLM"/>
    </source>
</evidence>
<name>A0A7V8RKY9_9PSED</name>
<dbReference type="RefSeq" id="WP_181287513.1">
    <property type="nucleotide sequence ID" value="NZ_VDLV01000010.1"/>
</dbReference>